<dbReference type="Pfam" id="PF02113">
    <property type="entry name" value="Peptidase_S13"/>
    <property type="match status" value="2"/>
</dbReference>
<dbReference type="PANTHER" id="PTHR30023:SF0">
    <property type="entry name" value="PENICILLIN-SENSITIVE CARBOXYPEPTIDASE A"/>
    <property type="match status" value="1"/>
</dbReference>
<organism evidence="4">
    <name type="scientific">uncultured Thiotrichaceae bacterium</name>
    <dbReference type="NCBI Taxonomy" id="298394"/>
    <lineage>
        <taxon>Bacteria</taxon>
        <taxon>Pseudomonadati</taxon>
        <taxon>Pseudomonadota</taxon>
        <taxon>Gammaproteobacteria</taxon>
        <taxon>Thiotrichales</taxon>
        <taxon>Thiotrichaceae</taxon>
        <taxon>environmental samples</taxon>
    </lineage>
</organism>
<feature type="region of interest" description="Disordered" evidence="3">
    <location>
        <begin position="192"/>
        <end position="244"/>
    </location>
</feature>
<sequence length="586" mass="66015">MLVQRTSVIAICSVILAACGTNNVRPPATIPAADPINGQSETTSRYIVEQKSRESAQQYAMHEQKAAQQRRQWEQENTRKQREAEQRHAAEKKRITREKYNQQYKAEQVRLADQKLAAEKQRLTRLHYQRKFEAEQQQKAVEQQQKREAAAEQRRLAEHRKVFAEKQRLAQQQQAQQKQALRQQYHQKFAQQQAQKQAQQRRYQQARLQQRPAQQQQASFTPAPSKTYQGKGQFNRLPSPVRSSLRLRGVSERGMSVYVRPASGRGPAVLTAAADTPRNPASTMKLITTYAALGVLGPNYRWPTEIYTSGPVVGGTLQGDVIIKGYGNPSFKEADLGQMLQMLSRRGINNIAGNFVTDTSYFNIPYRNPGSFDGKAAAAYNAQPEALLYQGRGSNYRFKNLAKRVKRSTRTMPRSSGARSDLNNNLFGAFWKVWVGRMGKGMQGRHRKGTVPPNGQLVYRHQSQPLRQIISTINKKSNNVMARQLMLSIGAKGAGAPGTTRSGAQVISRFLSSRGLRFPELRIENGSGLSRISRVSARHLGEMLVNAYNSPWRNDYMNSLAVLGVDGTMRNRMKKSGIAGRGRFKT</sequence>
<evidence type="ECO:0000256" key="1">
    <source>
        <dbReference type="ARBA" id="ARBA00006096"/>
    </source>
</evidence>
<dbReference type="EMBL" id="CACVAV010000245">
    <property type="protein sequence ID" value="CAA6815176.1"/>
    <property type="molecule type" value="Genomic_DNA"/>
</dbReference>
<evidence type="ECO:0000256" key="3">
    <source>
        <dbReference type="SAM" id="MobiDB-lite"/>
    </source>
</evidence>
<dbReference type="PRINTS" id="PR00922">
    <property type="entry name" value="DADACBPTASE3"/>
</dbReference>
<accession>A0A6S6TAE1</accession>
<evidence type="ECO:0000256" key="2">
    <source>
        <dbReference type="ARBA" id="ARBA00022801"/>
    </source>
</evidence>
<feature type="compositionally biased region" description="Basic and acidic residues" evidence="3">
    <location>
        <begin position="71"/>
        <end position="99"/>
    </location>
</feature>
<gene>
    <name evidence="4" type="ORF">HELGO_WM44657</name>
</gene>
<feature type="non-terminal residue" evidence="4">
    <location>
        <position position="586"/>
    </location>
</feature>
<feature type="compositionally biased region" description="Polar residues" evidence="3">
    <location>
        <begin position="219"/>
        <end position="232"/>
    </location>
</feature>
<dbReference type="Gene3D" id="3.50.80.20">
    <property type="entry name" value="D-Ala-D-Ala carboxypeptidase C, peptidase S13"/>
    <property type="match status" value="1"/>
</dbReference>
<feature type="compositionally biased region" description="Low complexity" evidence="3">
    <location>
        <begin position="192"/>
        <end position="218"/>
    </location>
</feature>
<keyword evidence="4" id="KW-0645">Protease</keyword>
<name>A0A6S6TAE1_9GAMM</name>
<reference evidence="4" key="1">
    <citation type="submission" date="2020-01" db="EMBL/GenBank/DDBJ databases">
        <authorList>
            <person name="Meier V. D."/>
            <person name="Meier V D."/>
        </authorList>
    </citation>
    <scope>NUCLEOTIDE SEQUENCE</scope>
    <source>
        <strain evidence="4">HLG_WM_MAG_08</strain>
    </source>
</reference>
<feature type="region of interest" description="Disordered" evidence="3">
    <location>
        <begin position="58"/>
        <end position="99"/>
    </location>
</feature>
<proteinExistence type="inferred from homology"/>
<dbReference type="SUPFAM" id="SSF56601">
    <property type="entry name" value="beta-lactamase/transpeptidase-like"/>
    <property type="match status" value="1"/>
</dbReference>
<keyword evidence="4" id="KW-0121">Carboxypeptidase</keyword>
<dbReference type="GO" id="GO:0009002">
    <property type="term" value="F:serine-type D-Ala-D-Ala carboxypeptidase activity"/>
    <property type="evidence" value="ECO:0007669"/>
    <property type="project" value="UniProtKB-EC"/>
</dbReference>
<protein>
    <submittedName>
        <fullName evidence="4">D-alanyl-D-alanine carboxypeptidase (EC)</fullName>
        <ecNumber evidence="4">3.4.16.4</ecNumber>
    </submittedName>
</protein>
<comment type="similarity">
    <text evidence="1">Belongs to the peptidase S13 family.</text>
</comment>
<evidence type="ECO:0000313" key="4">
    <source>
        <dbReference type="EMBL" id="CAA6815176.1"/>
    </source>
</evidence>
<dbReference type="InterPro" id="IPR000667">
    <property type="entry name" value="Peptidase_S13"/>
</dbReference>
<dbReference type="PANTHER" id="PTHR30023">
    <property type="entry name" value="D-ALANYL-D-ALANINE CARBOXYPEPTIDASE"/>
    <property type="match status" value="1"/>
</dbReference>
<dbReference type="GO" id="GO:0000270">
    <property type="term" value="P:peptidoglycan metabolic process"/>
    <property type="evidence" value="ECO:0007669"/>
    <property type="project" value="TreeGrafter"/>
</dbReference>
<keyword evidence="2 4" id="KW-0378">Hydrolase</keyword>
<dbReference type="GO" id="GO:0006508">
    <property type="term" value="P:proteolysis"/>
    <property type="evidence" value="ECO:0007669"/>
    <property type="project" value="InterPro"/>
</dbReference>
<dbReference type="PROSITE" id="PS51257">
    <property type="entry name" value="PROKAR_LIPOPROTEIN"/>
    <property type="match status" value="1"/>
</dbReference>
<dbReference type="EC" id="3.4.16.4" evidence="4"/>
<dbReference type="Gene3D" id="3.40.710.10">
    <property type="entry name" value="DD-peptidase/beta-lactamase superfamily"/>
    <property type="match status" value="1"/>
</dbReference>
<dbReference type="AlphaFoldDB" id="A0A6S6TAE1"/>
<dbReference type="InterPro" id="IPR012338">
    <property type="entry name" value="Beta-lactam/transpept-like"/>
</dbReference>